<feature type="compositionally biased region" description="Basic and acidic residues" evidence="1">
    <location>
        <begin position="43"/>
        <end position="58"/>
    </location>
</feature>
<dbReference type="EMBL" id="BAFC01000045">
    <property type="protein sequence ID" value="GAB38507.1"/>
    <property type="molecule type" value="Genomic_DNA"/>
</dbReference>
<dbReference type="AlphaFoldDB" id="H5TYE9"/>
<dbReference type="RefSeq" id="WP_005204353.1">
    <property type="nucleotide sequence ID" value="NZ_BAFC01000045.1"/>
</dbReference>
<feature type="region of interest" description="Disordered" evidence="1">
    <location>
        <begin position="1"/>
        <end position="58"/>
    </location>
</feature>
<sequence>MAGRPFEELSAALGEALRASTRPKPPSAPKTPPPAGSSLSDAITHHYSQENAHADDND</sequence>
<reference evidence="2 3" key="1">
    <citation type="submission" date="2012-02" db="EMBL/GenBank/DDBJ databases">
        <title>Whole genome shotgun sequence of Gordonia sputi NBRC 100414.</title>
        <authorList>
            <person name="Yoshida I."/>
            <person name="Hosoyama A."/>
            <person name="Tsuchikane K."/>
            <person name="Katsumata H."/>
            <person name="Yamazaki S."/>
            <person name="Fujita N."/>
        </authorList>
    </citation>
    <scope>NUCLEOTIDE SEQUENCE [LARGE SCALE GENOMIC DNA]</scope>
    <source>
        <strain evidence="2 3">NBRC 100414</strain>
    </source>
</reference>
<gene>
    <name evidence="2" type="ORF">GOSPT_045_01450</name>
</gene>
<dbReference type="Proteomes" id="UP000005845">
    <property type="component" value="Unassembled WGS sequence"/>
</dbReference>
<name>H5TYE9_9ACTN</name>
<comment type="caution">
    <text evidence="2">The sequence shown here is derived from an EMBL/GenBank/DDBJ whole genome shotgun (WGS) entry which is preliminary data.</text>
</comment>
<evidence type="ECO:0000313" key="2">
    <source>
        <dbReference type="EMBL" id="GAB38507.1"/>
    </source>
</evidence>
<proteinExistence type="predicted"/>
<feature type="compositionally biased region" description="Pro residues" evidence="1">
    <location>
        <begin position="23"/>
        <end position="35"/>
    </location>
</feature>
<organism evidence="2 3">
    <name type="scientific">Gordonia sputi NBRC 100414</name>
    <dbReference type="NCBI Taxonomy" id="1089453"/>
    <lineage>
        <taxon>Bacteria</taxon>
        <taxon>Bacillati</taxon>
        <taxon>Actinomycetota</taxon>
        <taxon>Actinomycetes</taxon>
        <taxon>Mycobacteriales</taxon>
        <taxon>Gordoniaceae</taxon>
        <taxon>Gordonia</taxon>
    </lineage>
</organism>
<accession>H5TYE9</accession>
<protein>
    <submittedName>
        <fullName evidence="2">Uncharacterized protein</fullName>
    </submittedName>
</protein>
<evidence type="ECO:0000313" key="3">
    <source>
        <dbReference type="Proteomes" id="UP000005845"/>
    </source>
</evidence>
<keyword evidence="3" id="KW-1185">Reference proteome</keyword>
<evidence type="ECO:0000256" key="1">
    <source>
        <dbReference type="SAM" id="MobiDB-lite"/>
    </source>
</evidence>